<dbReference type="InterPro" id="IPR029058">
    <property type="entry name" value="AB_hydrolase_fold"/>
</dbReference>
<dbReference type="Pfam" id="PF01674">
    <property type="entry name" value="Lipase_2"/>
    <property type="match status" value="1"/>
</dbReference>
<feature type="compositionally biased region" description="Low complexity" evidence="1">
    <location>
        <begin position="58"/>
        <end position="70"/>
    </location>
</feature>
<dbReference type="KEGG" id="marz:MARA_29140"/>
<evidence type="ECO:0000313" key="2">
    <source>
        <dbReference type="EMBL" id="BBY49446.1"/>
    </source>
</evidence>
<dbReference type="PANTHER" id="PTHR32015:SF1">
    <property type="entry name" value="LIPASE"/>
    <property type="match status" value="1"/>
</dbReference>
<organism evidence="2 3">
    <name type="scientific">Mycolicibacterium arabiense</name>
    <dbReference type="NCBI Taxonomy" id="1286181"/>
    <lineage>
        <taxon>Bacteria</taxon>
        <taxon>Bacillati</taxon>
        <taxon>Actinomycetota</taxon>
        <taxon>Actinomycetes</taxon>
        <taxon>Mycobacteriales</taxon>
        <taxon>Mycobacteriaceae</taxon>
        <taxon>Mycolicibacterium</taxon>
    </lineage>
</organism>
<dbReference type="PANTHER" id="PTHR32015">
    <property type="entry name" value="FASTING INDUCED LIPASE"/>
    <property type="match status" value="1"/>
</dbReference>
<gene>
    <name evidence="2" type="ORF">MARA_29140</name>
</gene>
<dbReference type="InterPro" id="IPR002918">
    <property type="entry name" value="Lipase_EstA/Esterase_EstB"/>
</dbReference>
<feature type="compositionally biased region" description="Polar residues" evidence="1">
    <location>
        <begin position="28"/>
        <end position="49"/>
    </location>
</feature>
<evidence type="ECO:0000256" key="1">
    <source>
        <dbReference type="SAM" id="MobiDB-lite"/>
    </source>
</evidence>
<dbReference type="GO" id="GO:0016042">
    <property type="term" value="P:lipid catabolic process"/>
    <property type="evidence" value="ECO:0007669"/>
    <property type="project" value="InterPro"/>
</dbReference>
<evidence type="ECO:0008006" key="4">
    <source>
        <dbReference type="Google" id="ProtNLM"/>
    </source>
</evidence>
<accession>A0A7I7RZM3</accession>
<feature type="region of interest" description="Disordered" evidence="1">
    <location>
        <begin position="1"/>
        <end position="153"/>
    </location>
</feature>
<name>A0A7I7RZM3_9MYCO</name>
<sequence>MIVGVGVGVGIAHADEGASPASDRSTESSEQSDASTATGPSAEPNQTTVADLPSGGNTKTDTSATSSASQNDDDAGTGNGRILANQTPTVDRLDATPATPAQSIDDENTPDAKPEPSAAETPVAEPKSDPATPKDPEPLTPVIVPTGRQEGDADVRAPALAHSTPYRSAAAAPLTTVAALPPLPNLPQLMRQLTGLTVDAAAFSASLVSAVAYQVAQTLGPNFLGGGPHYAALTVANFAADISRQVTGTPPTASAGPFPVNYGVFNPLAWLNPYAIPPGANDPAITVTPAHPLPIILVNGTTETQAYNWSVGAPVLANAGYKVYSFAYGASTTIPGFPFGGVADVAQSAQQLSAQIDAVLAETGASKVILVGHSQGGGILPAYYMNVMGGADKVSQLIGIAPSNHGTDVNYAAYALTLPVLGPLLTGLLSATLPSLEQQSITSPFQQIVYGNGDTRPGVLYTTIVSTYDEVLTPYTQQFLDGPNVTNIVIQDQHPGFMGGHLSVLVNPAVWSYVLDALEANPAANPLLAPLAQMAV</sequence>
<geneLocation type="plasmid" evidence="3">
    <name>pjcm18538 dna</name>
</geneLocation>
<reference evidence="2 3" key="1">
    <citation type="journal article" date="2019" name="Emerg. Microbes Infect.">
        <title>Comprehensive subspecies identification of 175 nontuberculous mycobacteria species based on 7547 genomic profiles.</title>
        <authorList>
            <person name="Matsumoto Y."/>
            <person name="Kinjo T."/>
            <person name="Motooka D."/>
            <person name="Nabeya D."/>
            <person name="Jung N."/>
            <person name="Uechi K."/>
            <person name="Horii T."/>
            <person name="Iida T."/>
            <person name="Fujita J."/>
            <person name="Nakamura S."/>
        </authorList>
    </citation>
    <scope>NUCLEOTIDE SEQUENCE [LARGE SCALE GENOMIC DNA]</scope>
    <source>
        <strain evidence="2 3">JCM 18538</strain>
    </source>
</reference>
<feature type="compositionally biased region" description="Basic and acidic residues" evidence="1">
    <location>
        <begin position="126"/>
        <end position="137"/>
    </location>
</feature>
<keyword evidence="3" id="KW-1185">Reference proteome</keyword>
<evidence type="ECO:0000313" key="3">
    <source>
        <dbReference type="Proteomes" id="UP000467428"/>
    </source>
</evidence>
<dbReference type="Proteomes" id="UP000467428">
    <property type="component" value="Chromosome"/>
</dbReference>
<proteinExistence type="predicted"/>
<protein>
    <recommendedName>
        <fullName evidence="4">Lipase</fullName>
    </recommendedName>
</protein>
<dbReference type="SUPFAM" id="SSF53474">
    <property type="entry name" value="alpha/beta-Hydrolases"/>
    <property type="match status" value="1"/>
</dbReference>
<dbReference type="AlphaFoldDB" id="A0A7I7RZM3"/>
<dbReference type="GO" id="GO:0016298">
    <property type="term" value="F:lipase activity"/>
    <property type="evidence" value="ECO:0007669"/>
    <property type="project" value="TreeGrafter"/>
</dbReference>
<dbReference type="EMBL" id="AP022593">
    <property type="protein sequence ID" value="BBY49446.1"/>
    <property type="molecule type" value="Genomic_DNA"/>
</dbReference>
<dbReference type="Gene3D" id="3.40.50.1820">
    <property type="entry name" value="alpha/beta hydrolase"/>
    <property type="match status" value="1"/>
</dbReference>